<comment type="caution">
    <text evidence="1">The sequence shown here is derived from an EMBL/GenBank/DDBJ whole genome shotgun (WGS) entry which is preliminary data.</text>
</comment>
<organism evidence="1">
    <name type="scientific">marine sediment metagenome</name>
    <dbReference type="NCBI Taxonomy" id="412755"/>
    <lineage>
        <taxon>unclassified sequences</taxon>
        <taxon>metagenomes</taxon>
        <taxon>ecological metagenomes</taxon>
    </lineage>
</organism>
<protein>
    <submittedName>
        <fullName evidence="1">Uncharacterized protein</fullName>
    </submittedName>
</protein>
<dbReference type="AlphaFoldDB" id="A0A0F9I014"/>
<accession>A0A0F9I014</accession>
<dbReference type="EMBL" id="LAZR01013639">
    <property type="protein sequence ID" value="KKM21046.1"/>
    <property type="molecule type" value="Genomic_DNA"/>
</dbReference>
<reference evidence="1" key="1">
    <citation type="journal article" date="2015" name="Nature">
        <title>Complex archaea that bridge the gap between prokaryotes and eukaryotes.</title>
        <authorList>
            <person name="Spang A."/>
            <person name="Saw J.H."/>
            <person name="Jorgensen S.L."/>
            <person name="Zaremba-Niedzwiedzka K."/>
            <person name="Martijn J."/>
            <person name="Lind A.E."/>
            <person name="van Eijk R."/>
            <person name="Schleper C."/>
            <person name="Guy L."/>
            <person name="Ettema T.J."/>
        </authorList>
    </citation>
    <scope>NUCLEOTIDE SEQUENCE</scope>
</reference>
<sequence>MEFQSVYILQNCALTVFYDKKTREELESVLNEKIESGSKQFFILGSLEEEIKKIARIAGAEEVTILTNEEMLKRAEFIANPRAIIQYSVYIRDEELLKSIGRELKEYLNSKGYEAMILILEIADLTLEQEFLAGSVITNANLNPD</sequence>
<evidence type="ECO:0000313" key="1">
    <source>
        <dbReference type="EMBL" id="KKM21046.1"/>
    </source>
</evidence>
<name>A0A0F9I014_9ZZZZ</name>
<proteinExistence type="predicted"/>
<gene>
    <name evidence="1" type="ORF">LCGC14_1639350</name>
</gene>